<dbReference type="PANTHER" id="PTHR33883">
    <property type="entry name" value="WPP DOMAIN-ASSOCIATED PROTEIN"/>
    <property type="match status" value="1"/>
</dbReference>
<dbReference type="Proteomes" id="UP001279734">
    <property type="component" value="Unassembled WGS sequence"/>
</dbReference>
<evidence type="ECO:0000313" key="2">
    <source>
        <dbReference type="EMBL" id="GMH21061.1"/>
    </source>
</evidence>
<keyword evidence="3" id="KW-1185">Reference proteome</keyword>
<keyword evidence="1" id="KW-0175">Coiled coil</keyword>
<evidence type="ECO:0000256" key="1">
    <source>
        <dbReference type="SAM" id="Coils"/>
    </source>
</evidence>
<dbReference type="PANTHER" id="PTHR33883:SF10">
    <property type="entry name" value="WPP DOMAIN-ASSOCIATED PROTEIN"/>
    <property type="match status" value="1"/>
</dbReference>
<dbReference type="AlphaFoldDB" id="A0AAD3XYV1"/>
<evidence type="ECO:0000313" key="3">
    <source>
        <dbReference type="Proteomes" id="UP001279734"/>
    </source>
</evidence>
<sequence length="859" mass="98352">MRAIKIEHHQHKNVTLLIMMRLKPRAAKRISSPQFTPVVWNRRRPLHSASCGDRTAMKSVEVSQNNEIRKTAAGSGADGLFQLSKGSVQERENVVLQSSCIRENAVGPGAEEPFQLSMDNIEESGSVGDKILHDLDSYLQDINDRLTISRMVSDSVIKGMMNAVSQDAAEMVAAKELQVAGLKEELRLHQLVNDEWNMSNASLCERQLEGELQKEIISLVMQNIIQSLWERCKTRPWNQNVDFYGNGTGSWIGLFEEISSLRQEFDEIQKDLSGLENAQLCSQGSLEMDCFLRKVLGNHASPPGSVGEGNDELQETTINMPENLEFSQLNHMSKEELYNYFRVMITKMKRDHESDVQKMTEYNFSLKRELLKERELSKERGSFPQFKKEKHLDILKSKIPEVILKLDGILMGKEKFQEICEFSRNRLDSLLSENLSLKDLLIDKEREIEYLSSKVSDATEKKPHHSLVEANFYKLVGDFSSVEDAHAEASISQDVYKIIFRELVFHHQCDDEEADVRYAIMQEILAIIYVDAFDKAETIMKQECSYISDTESLIKQGISGVVFQEVLKDMVIELKNWKTKCLLYDELVVSFKFMASGMEKSLQMELEEKKKLMHQIAALEAIVEEKDKTLHGIRAALEKEREQSELANKELTKMMARASKQEALLIQIKAEQEIQKTKLEDYLQQIDLCKREINNLTENLDQERARFLAVSEEMNDILLLVKANHWELMKHLESLVQLIQVLSKAFADFELKVEGSIKGNSLRLENSTAQLHYLVQKANVLRRTGLLYKQRLEMRCIDLQKAEAEVDLLGDQVDSLLSILEKIYIALDHYSPILEHYPGITEILKLVKRELSGASAKAV</sequence>
<dbReference type="InterPro" id="IPR037490">
    <property type="entry name" value="WAP"/>
</dbReference>
<organism evidence="2 3">
    <name type="scientific">Nepenthes gracilis</name>
    <name type="common">Slender pitcher plant</name>
    <dbReference type="NCBI Taxonomy" id="150966"/>
    <lineage>
        <taxon>Eukaryota</taxon>
        <taxon>Viridiplantae</taxon>
        <taxon>Streptophyta</taxon>
        <taxon>Embryophyta</taxon>
        <taxon>Tracheophyta</taxon>
        <taxon>Spermatophyta</taxon>
        <taxon>Magnoliopsida</taxon>
        <taxon>eudicotyledons</taxon>
        <taxon>Gunneridae</taxon>
        <taxon>Pentapetalae</taxon>
        <taxon>Caryophyllales</taxon>
        <taxon>Nepenthaceae</taxon>
        <taxon>Nepenthes</taxon>
    </lineage>
</organism>
<dbReference type="EMBL" id="BSYO01000022">
    <property type="protein sequence ID" value="GMH21061.1"/>
    <property type="molecule type" value="Genomic_DNA"/>
</dbReference>
<accession>A0AAD3XYV1</accession>
<protein>
    <recommendedName>
        <fullName evidence="4">WPP domain-associated protein</fullName>
    </recommendedName>
</protein>
<feature type="coiled-coil region" evidence="1">
    <location>
        <begin position="602"/>
        <end position="713"/>
    </location>
</feature>
<comment type="caution">
    <text evidence="2">The sequence shown here is derived from an EMBL/GenBank/DDBJ whole genome shotgun (WGS) entry which is preliminary data.</text>
</comment>
<name>A0AAD3XYV1_NEPGR</name>
<evidence type="ECO:0008006" key="4">
    <source>
        <dbReference type="Google" id="ProtNLM"/>
    </source>
</evidence>
<reference evidence="2" key="1">
    <citation type="submission" date="2023-05" db="EMBL/GenBank/DDBJ databases">
        <title>Nepenthes gracilis genome sequencing.</title>
        <authorList>
            <person name="Fukushima K."/>
        </authorList>
    </citation>
    <scope>NUCLEOTIDE SEQUENCE</scope>
    <source>
        <strain evidence="2">SING2019-196</strain>
    </source>
</reference>
<proteinExistence type="predicted"/>
<gene>
    <name evidence="2" type="ORF">Nepgr_022903</name>
</gene>